<dbReference type="PANTHER" id="PTHR42718">
    <property type="entry name" value="MAJOR FACILITATOR SUPERFAMILY MULTIDRUG TRANSPORTER MFSC"/>
    <property type="match status" value="1"/>
</dbReference>
<feature type="domain" description="Major facilitator superfamily (MFS) profile" evidence="10">
    <location>
        <begin position="31"/>
        <end position="486"/>
    </location>
</feature>
<evidence type="ECO:0000256" key="9">
    <source>
        <dbReference type="SAM" id="Phobius"/>
    </source>
</evidence>
<dbReference type="Proteomes" id="UP001551482">
    <property type="component" value="Unassembled WGS sequence"/>
</dbReference>
<dbReference type="InterPro" id="IPR011701">
    <property type="entry name" value="MFS"/>
</dbReference>
<feature type="transmembrane region" description="Helical" evidence="9">
    <location>
        <begin position="291"/>
        <end position="313"/>
    </location>
</feature>
<sequence length="503" mass="51299">MPASPSASARAAAPPPGGTTAPPPGQRPGLALAVITGSMLLIGIDVTVVNLALPDMRAALDLSPTASSWALNAYTLAFGGLLLLGGRLGDTYGRLRMFVTGVGLFTAASLLAGLAPWAWWLIAARVLQGVGGALVGPSTMALIVSTFEGPARARAISWYSAVLGGGASVGLVLGGVLTELASWRWVFLVNVPLGAALMVLARRVVREPQRPEAAADRPKFDLAGALTGTVGVAALVYACIRAGDTGWSDTRTVAALIAAAVLLPAFVLVERRAAQPITPLRLAVRGTLARVLPPVALYAAAMFSVLFFLGQYFQEARDYSPVKAGFAFLPLMIGQFTMARLSPWLVRRVGTAWPAAVGAALGASGLTLLSRIGESDAYPTAVLPALLLIGIGAGAAMSPLTTYGMTGVAAHESGAASGLLQTTQWLAGTVGLALWVTVFGHATRDAAPGATAERVLTHGVAAAFTAAAVCAALAAVAALPLFRKGKNPGDDPDKAPGKVHARG</sequence>
<keyword evidence="3" id="KW-1003">Cell membrane</keyword>
<dbReference type="InterPro" id="IPR036259">
    <property type="entry name" value="MFS_trans_sf"/>
</dbReference>
<evidence type="ECO:0000256" key="1">
    <source>
        <dbReference type="ARBA" id="ARBA00004651"/>
    </source>
</evidence>
<feature type="transmembrane region" description="Helical" evidence="9">
    <location>
        <begin position="425"/>
        <end position="443"/>
    </location>
</feature>
<name>A0ABV3DB30_9ACTN</name>
<feature type="compositionally biased region" description="Low complexity" evidence="8">
    <location>
        <begin position="1"/>
        <end position="12"/>
    </location>
</feature>
<feature type="region of interest" description="Disordered" evidence="8">
    <location>
        <begin position="1"/>
        <end position="25"/>
    </location>
</feature>
<dbReference type="CDD" id="cd17321">
    <property type="entry name" value="MFS_MMR_MDR_like"/>
    <property type="match status" value="1"/>
</dbReference>
<dbReference type="RefSeq" id="WP_358348748.1">
    <property type="nucleotide sequence ID" value="NZ_JBEZFP010000006.1"/>
</dbReference>
<evidence type="ECO:0000313" key="11">
    <source>
        <dbReference type="EMBL" id="MEU8132627.1"/>
    </source>
</evidence>
<feature type="transmembrane region" description="Helical" evidence="9">
    <location>
        <begin position="126"/>
        <end position="144"/>
    </location>
</feature>
<keyword evidence="4 9" id="KW-0812">Transmembrane</keyword>
<dbReference type="Pfam" id="PF07690">
    <property type="entry name" value="MFS_1"/>
    <property type="match status" value="1"/>
</dbReference>
<evidence type="ECO:0000259" key="10">
    <source>
        <dbReference type="PROSITE" id="PS50850"/>
    </source>
</evidence>
<keyword evidence="12" id="KW-1185">Reference proteome</keyword>
<protein>
    <submittedName>
        <fullName evidence="11">MFS transporter</fullName>
    </submittedName>
</protein>
<evidence type="ECO:0000256" key="7">
    <source>
        <dbReference type="ARBA" id="ARBA00023251"/>
    </source>
</evidence>
<feature type="transmembrane region" description="Helical" evidence="9">
    <location>
        <begin position="455"/>
        <end position="482"/>
    </location>
</feature>
<dbReference type="PROSITE" id="PS50850">
    <property type="entry name" value="MFS"/>
    <property type="match status" value="1"/>
</dbReference>
<feature type="transmembrane region" description="Helical" evidence="9">
    <location>
        <begin position="183"/>
        <end position="201"/>
    </location>
</feature>
<organism evidence="11 12">
    <name type="scientific">Streptodolium elevatio</name>
    <dbReference type="NCBI Taxonomy" id="3157996"/>
    <lineage>
        <taxon>Bacteria</taxon>
        <taxon>Bacillati</taxon>
        <taxon>Actinomycetota</taxon>
        <taxon>Actinomycetes</taxon>
        <taxon>Kitasatosporales</taxon>
        <taxon>Streptomycetaceae</taxon>
        <taxon>Streptodolium</taxon>
    </lineage>
</organism>
<dbReference type="Gene3D" id="1.20.1250.20">
    <property type="entry name" value="MFS general substrate transporter like domains"/>
    <property type="match status" value="1"/>
</dbReference>
<comment type="caution">
    <text evidence="11">The sequence shown here is derived from an EMBL/GenBank/DDBJ whole genome shotgun (WGS) entry which is preliminary data.</text>
</comment>
<evidence type="ECO:0000256" key="3">
    <source>
        <dbReference type="ARBA" id="ARBA00022475"/>
    </source>
</evidence>
<evidence type="ECO:0000256" key="2">
    <source>
        <dbReference type="ARBA" id="ARBA00022448"/>
    </source>
</evidence>
<keyword evidence="2" id="KW-0813">Transport</keyword>
<feature type="transmembrane region" description="Helical" evidence="9">
    <location>
        <begin position="97"/>
        <end position="120"/>
    </location>
</feature>
<keyword evidence="6 9" id="KW-0472">Membrane</keyword>
<accession>A0ABV3DB30</accession>
<keyword evidence="7" id="KW-0046">Antibiotic resistance</keyword>
<feature type="transmembrane region" description="Helical" evidence="9">
    <location>
        <begin position="156"/>
        <end position="177"/>
    </location>
</feature>
<dbReference type="InterPro" id="IPR020846">
    <property type="entry name" value="MFS_dom"/>
</dbReference>
<keyword evidence="5 9" id="KW-1133">Transmembrane helix</keyword>
<feature type="transmembrane region" description="Helical" evidence="9">
    <location>
        <begin position="252"/>
        <end position="270"/>
    </location>
</feature>
<feature type="transmembrane region" description="Helical" evidence="9">
    <location>
        <begin position="381"/>
        <end position="404"/>
    </location>
</feature>
<dbReference type="PANTHER" id="PTHR42718:SF46">
    <property type="entry name" value="BLR6921 PROTEIN"/>
    <property type="match status" value="1"/>
</dbReference>
<evidence type="ECO:0000256" key="6">
    <source>
        <dbReference type="ARBA" id="ARBA00023136"/>
    </source>
</evidence>
<feature type="transmembrane region" description="Helical" evidence="9">
    <location>
        <begin position="351"/>
        <end position="369"/>
    </location>
</feature>
<feature type="transmembrane region" description="Helical" evidence="9">
    <location>
        <begin position="30"/>
        <end position="53"/>
    </location>
</feature>
<evidence type="ECO:0000313" key="12">
    <source>
        <dbReference type="Proteomes" id="UP001551482"/>
    </source>
</evidence>
<dbReference type="EMBL" id="JBEZFP010000006">
    <property type="protein sequence ID" value="MEU8132627.1"/>
    <property type="molecule type" value="Genomic_DNA"/>
</dbReference>
<feature type="compositionally biased region" description="Pro residues" evidence="8">
    <location>
        <begin position="13"/>
        <end position="25"/>
    </location>
</feature>
<evidence type="ECO:0000256" key="4">
    <source>
        <dbReference type="ARBA" id="ARBA00022692"/>
    </source>
</evidence>
<evidence type="ECO:0000256" key="8">
    <source>
        <dbReference type="SAM" id="MobiDB-lite"/>
    </source>
</evidence>
<gene>
    <name evidence="11" type="ORF">AB0C36_03875</name>
</gene>
<comment type="subcellular location">
    <subcellularLocation>
        <location evidence="1">Cell membrane</location>
        <topology evidence="1">Multi-pass membrane protein</topology>
    </subcellularLocation>
</comment>
<proteinExistence type="predicted"/>
<dbReference type="Gene3D" id="1.20.1720.10">
    <property type="entry name" value="Multidrug resistance protein D"/>
    <property type="match status" value="1"/>
</dbReference>
<dbReference type="SUPFAM" id="SSF103473">
    <property type="entry name" value="MFS general substrate transporter"/>
    <property type="match status" value="1"/>
</dbReference>
<feature type="transmembrane region" description="Helical" evidence="9">
    <location>
        <begin position="65"/>
        <end position="85"/>
    </location>
</feature>
<reference evidence="11 12" key="1">
    <citation type="submission" date="2024-06" db="EMBL/GenBank/DDBJ databases">
        <title>The Natural Products Discovery Center: Release of the First 8490 Sequenced Strains for Exploring Actinobacteria Biosynthetic Diversity.</title>
        <authorList>
            <person name="Kalkreuter E."/>
            <person name="Kautsar S.A."/>
            <person name="Yang D."/>
            <person name="Bader C.D."/>
            <person name="Teijaro C.N."/>
            <person name="Fluegel L."/>
            <person name="Davis C.M."/>
            <person name="Simpson J.R."/>
            <person name="Lauterbach L."/>
            <person name="Steele A.D."/>
            <person name="Gui C."/>
            <person name="Meng S."/>
            <person name="Li G."/>
            <person name="Viehrig K."/>
            <person name="Ye F."/>
            <person name="Su P."/>
            <person name="Kiefer A.F."/>
            <person name="Nichols A."/>
            <person name="Cepeda A.J."/>
            <person name="Yan W."/>
            <person name="Fan B."/>
            <person name="Jiang Y."/>
            <person name="Adhikari A."/>
            <person name="Zheng C.-J."/>
            <person name="Schuster L."/>
            <person name="Cowan T.M."/>
            <person name="Smanski M.J."/>
            <person name="Chevrette M.G."/>
            <person name="De Carvalho L.P.S."/>
            <person name="Shen B."/>
        </authorList>
    </citation>
    <scope>NUCLEOTIDE SEQUENCE [LARGE SCALE GENOMIC DNA]</scope>
    <source>
        <strain evidence="11 12">NPDC048946</strain>
    </source>
</reference>
<feature type="transmembrane region" description="Helical" evidence="9">
    <location>
        <begin position="222"/>
        <end position="240"/>
    </location>
</feature>
<evidence type="ECO:0000256" key="5">
    <source>
        <dbReference type="ARBA" id="ARBA00022989"/>
    </source>
</evidence>